<dbReference type="GO" id="GO:0022857">
    <property type="term" value="F:transmembrane transporter activity"/>
    <property type="evidence" value="ECO:0007669"/>
    <property type="project" value="InterPro"/>
</dbReference>
<evidence type="ECO:0000256" key="4">
    <source>
        <dbReference type="ARBA" id="ARBA00022475"/>
    </source>
</evidence>
<dbReference type="RefSeq" id="WP_088921597.1">
    <property type="nucleotide sequence ID" value="NZ_CP018632.1"/>
</dbReference>
<feature type="transmembrane region" description="Helical" evidence="8">
    <location>
        <begin position="165"/>
        <end position="188"/>
    </location>
</feature>
<dbReference type="AlphaFoldDB" id="A0A2Z2PAI5"/>
<evidence type="ECO:0000256" key="3">
    <source>
        <dbReference type="ARBA" id="ARBA00022448"/>
    </source>
</evidence>
<evidence type="ECO:0000256" key="5">
    <source>
        <dbReference type="ARBA" id="ARBA00022692"/>
    </source>
</evidence>
<organism evidence="9 10">
    <name type="scientific">Granulosicoccus antarcticus IMCC3135</name>
    <dbReference type="NCBI Taxonomy" id="1192854"/>
    <lineage>
        <taxon>Bacteria</taxon>
        <taxon>Pseudomonadati</taxon>
        <taxon>Pseudomonadota</taxon>
        <taxon>Gammaproteobacteria</taxon>
        <taxon>Chromatiales</taxon>
        <taxon>Granulosicoccaceae</taxon>
        <taxon>Granulosicoccus</taxon>
    </lineage>
</organism>
<feature type="transmembrane region" description="Helical" evidence="8">
    <location>
        <begin position="73"/>
        <end position="90"/>
    </location>
</feature>
<keyword evidence="6 8" id="KW-1133">Transmembrane helix</keyword>
<dbReference type="InterPro" id="IPR000522">
    <property type="entry name" value="ABC_transptr_permease_BtuC"/>
</dbReference>
<proteinExistence type="inferred from homology"/>
<keyword evidence="5 8" id="KW-0812">Transmembrane</keyword>
<keyword evidence="3" id="KW-0813">Transport</keyword>
<comment type="subcellular location">
    <subcellularLocation>
        <location evidence="1">Cell membrane</location>
        <topology evidence="1">Multi-pass membrane protein</topology>
    </subcellularLocation>
</comment>
<accession>A0A2Z2PAI5</accession>
<evidence type="ECO:0000256" key="7">
    <source>
        <dbReference type="ARBA" id="ARBA00023136"/>
    </source>
</evidence>
<dbReference type="Gene3D" id="1.10.3470.10">
    <property type="entry name" value="ABC transporter involved in vitamin B12 uptake, BtuC"/>
    <property type="match status" value="1"/>
</dbReference>
<evidence type="ECO:0000313" key="9">
    <source>
        <dbReference type="EMBL" id="ASJ76884.1"/>
    </source>
</evidence>
<keyword evidence="10" id="KW-1185">Reference proteome</keyword>
<dbReference type="CDD" id="cd06550">
    <property type="entry name" value="TM_ABC_iron-siderophores_like"/>
    <property type="match status" value="1"/>
</dbReference>
<feature type="transmembrane region" description="Helical" evidence="8">
    <location>
        <begin position="208"/>
        <end position="227"/>
    </location>
</feature>
<evidence type="ECO:0000256" key="8">
    <source>
        <dbReference type="SAM" id="Phobius"/>
    </source>
</evidence>
<dbReference type="PANTHER" id="PTHR30472:SF25">
    <property type="entry name" value="ABC TRANSPORTER PERMEASE PROTEIN MJ0876-RELATED"/>
    <property type="match status" value="1"/>
</dbReference>
<feature type="transmembrane region" description="Helical" evidence="8">
    <location>
        <begin position="131"/>
        <end position="153"/>
    </location>
</feature>
<protein>
    <submittedName>
        <fullName evidence="9">Hemin transport system permease protein HmuU</fullName>
    </submittedName>
</protein>
<comment type="similarity">
    <text evidence="2">Belongs to the binding-protein-dependent transport system permease family. FecCD subfamily.</text>
</comment>
<reference evidence="9 10" key="1">
    <citation type="submission" date="2016-12" db="EMBL/GenBank/DDBJ databases">
        <authorList>
            <person name="Song W.-J."/>
            <person name="Kurnit D.M."/>
        </authorList>
    </citation>
    <scope>NUCLEOTIDE SEQUENCE [LARGE SCALE GENOMIC DNA]</scope>
    <source>
        <strain evidence="9 10">IMCC3135</strain>
    </source>
</reference>
<dbReference type="KEGG" id="gai:IMCC3135_34220"/>
<dbReference type="Proteomes" id="UP000250079">
    <property type="component" value="Chromosome"/>
</dbReference>
<feature type="transmembrane region" description="Helical" evidence="8">
    <location>
        <begin position="299"/>
        <end position="317"/>
    </location>
</feature>
<feature type="transmembrane region" description="Helical" evidence="8">
    <location>
        <begin position="12"/>
        <end position="36"/>
    </location>
</feature>
<feature type="transmembrane region" description="Helical" evidence="8">
    <location>
        <begin position="102"/>
        <end position="125"/>
    </location>
</feature>
<feature type="transmembrane region" description="Helical" evidence="8">
    <location>
        <begin position="258"/>
        <end position="279"/>
    </location>
</feature>
<keyword evidence="7 8" id="KW-0472">Membrane</keyword>
<dbReference type="OrthoDB" id="9055647at2"/>
<name>A0A2Z2PAI5_9GAMM</name>
<feature type="transmembrane region" description="Helical" evidence="8">
    <location>
        <begin position="326"/>
        <end position="345"/>
    </location>
</feature>
<gene>
    <name evidence="9" type="primary">hmuU_4</name>
    <name evidence="9" type="ORF">IMCC3135_34220</name>
</gene>
<evidence type="ECO:0000256" key="1">
    <source>
        <dbReference type="ARBA" id="ARBA00004651"/>
    </source>
</evidence>
<dbReference type="EMBL" id="CP018632">
    <property type="protein sequence ID" value="ASJ76884.1"/>
    <property type="molecule type" value="Genomic_DNA"/>
</dbReference>
<dbReference type="GO" id="GO:0033214">
    <property type="term" value="P:siderophore-iron import into cell"/>
    <property type="evidence" value="ECO:0007669"/>
    <property type="project" value="TreeGrafter"/>
</dbReference>
<dbReference type="Pfam" id="PF01032">
    <property type="entry name" value="FecCD"/>
    <property type="match status" value="1"/>
</dbReference>
<sequence length="355" mass="36529">MSSHSGTLLHRLLLPVLVLTLLVVVVLALAVGAVPVPMHKVVGVLLSGAGLPLDMEFTSTEAAVVQNIRLPRVLMGLLVGGSLAVCGAALQGLFRNPLADPALVGVSSGAALGAVSVIVLSQGILQPLAQLLGLYLLPLAAFIGGVVTTLIVYRLAQSERGVPVATLLLAGIAIGALSGAGTGLLTYLSDDFQLRTLTFWTMGSLGGATWSKLGVAAVLMLLSIMLIPTQARALNAILLGESEAMHLGFDLERVKRRLIVLVALGVGAAVSVSGIIGFLGLVTPHLIRLLVGPDHRQLLPASALAGAILLLLADLFARTVVAPSELPIGIVTALVGGPFFLWLLIRFRNQGSVAA</sequence>
<evidence type="ECO:0000313" key="10">
    <source>
        <dbReference type="Proteomes" id="UP000250079"/>
    </source>
</evidence>
<evidence type="ECO:0000256" key="2">
    <source>
        <dbReference type="ARBA" id="ARBA00007935"/>
    </source>
</evidence>
<keyword evidence="4" id="KW-1003">Cell membrane</keyword>
<dbReference type="GO" id="GO:0005886">
    <property type="term" value="C:plasma membrane"/>
    <property type="evidence" value="ECO:0007669"/>
    <property type="project" value="UniProtKB-SubCell"/>
</dbReference>
<evidence type="ECO:0000256" key="6">
    <source>
        <dbReference type="ARBA" id="ARBA00022989"/>
    </source>
</evidence>
<dbReference type="SUPFAM" id="SSF81345">
    <property type="entry name" value="ABC transporter involved in vitamin B12 uptake, BtuC"/>
    <property type="match status" value="1"/>
</dbReference>
<dbReference type="PANTHER" id="PTHR30472">
    <property type="entry name" value="FERRIC ENTEROBACTIN TRANSPORT SYSTEM PERMEASE PROTEIN"/>
    <property type="match status" value="1"/>
</dbReference>
<dbReference type="FunFam" id="1.10.3470.10:FF:000001">
    <property type="entry name" value="Vitamin B12 ABC transporter permease BtuC"/>
    <property type="match status" value="1"/>
</dbReference>
<dbReference type="InterPro" id="IPR037294">
    <property type="entry name" value="ABC_BtuC-like"/>
</dbReference>